<evidence type="ECO:0000313" key="3">
    <source>
        <dbReference type="Proteomes" id="UP000076632"/>
    </source>
</evidence>
<gene>
    <name evidence="2" type="ORF">L228DRAFT_264294</name>
</gene>
<dbReference type="AlphaFoldDB" id="A0A164Z7J4"/>
<dbReference type="RefSeq" id="XP_018184340.1">
    <property type="nucleotide sequence ID" value="XM_018334556.1"/>
</dbReference>
<evidence type="ECO:0000313" key="2">
    <source>
        <dbReference type="EMBL" id="KZF18785.1"/>
    </source>
</evidence>
<reference evidence="2 3" key="1">
    <citation type="journal article" date="2016" name="Fungal Biol.">
        <title>The genome of Xylona heveae provides a window into fungal endophytism.</title>
        <authorList>
            <person name="Gazis R."/>
            <person name="Kuo A."/>
            <person name="Riley R."/>
            <person name="LaButti K."/>
            <person name="Lipzen A."/>
            <person name="Lin J."/>
            <person name="Amirebrahimi M."/>
            <person name="Hesse C.N."/>
            <person name="Spatafora J.W."/>
            <person name="Henrissat B."/>
            <person name="Hainaut M."/>
            <person name="Grigoriev I.V."/>
            <person name="Hibbett D.S."/>
        </authorList>
    </citation>
    <scope>NUCLEOTIDE SEQUENCE [LARGE SCALE GENOMIC DNA]</scope>
    <source>
        <strain evidence="2 3">TC161</strain>
    </source>
</reference>
<proteinExistence type="predicted"/>
<keyword evidence="3" id="KW-1185">Reference proteome</keyword>
<dbReference type="Proteomes" id="UP000076632">
    <property type="component" value="Unassembled WGS sequence"/>
</dbReference>
<accession>A0A164Z7J4</accession>
<feature type="region of interest" description="Disordered" evidence="1">
    <location>
        <begin position="365"/>
        <end position="393"/>
    </location>
</feature>
<dbReference type="OrthoDB" id="3787584at2759"/>
<dbReference type="EMBL" id="KV407478">
    <property type="protein sequence ID" value="KZF18785.1"/>
    <property type="molecule type" value="Genomic_DNA"/>
</dbReference>
<sequence length="597" mass="68882">MELFYNQYQINYGDEDEARRLGLNDMVVNQYFLDYVEFVGRVMTPLAPNGPQDVLKVYTMSFQSWSKPYGGNLAQQLQFSLHHRTLHIGTGPGREQWFVVMHPRSQAGLSAESPTRQQLRSGAKRSALEARHARVLLAYVQEIFRTNDSLVDRGLLPTWQLGKNESCTLHTREWRYFQECFVTAWQDLVLQHSQDTFWTDNLPAFHCYDYGSNVSIEPDEDYAFVSKLDSFCDVEALLLASFAPAVNIHHQSELDGVPQVFSLLGDRNEILKEYGWDETGVDFYPLGFNPQYVNFQASRPPDFLENGICGPLQQMMSEENECQHVLQAEKFQGYSTIKSTIRHHPDDLTVTKGWTSAAITLREEVSSQRERRKQRQLLALSQGRSPTTDVEQQSNHGLIYSKPLAWERNRIIDSIENSLVGYRMEQIFVVHVSRLLPSQRSITQIFRPLREYISYFESYPSEYISLLHRFLPDSFPGILVEFSYLFEAAFDDLVSRWTRKGRDDLSIAICEGVSIFERMSNCCFTGDARVLSSVVKRLQIGLPNEGPAIQAWHTFLLSQYITEEQLERQPQHLSGYESLVDNLLSAYMWQQKISGQY</sequence>
<protein>
    <submittedName>
        <fullName evidence="2">Uncharacterized protein</fullName>
    </submittedName>
</protein>
<name>A0A164Z7J4_XYLHT</name>
<dbReference type="GeneID" id="28899693"/>
<dbReference type="InParanoid" id="A0A164Z7J4"/>
<evidence type="ECO:0000256" key="1">
    <source>
        <dbReference type="SAM" id="MobiDB-lite"/>
    </source>
</evidence>
<feature type="compositionally biased region" description="Polar residues" evidence="1">
    <location>
        <begin position="382"/>
        <end position="393"/>
    </location>
</feature>
<organism evidence="2 3">
    <name type="scientific">Xylona heveae (strain CBS 132557 / TC161)</name>
    <dbReference type="NCBI Taxonomy" id="1328760"/>
    <lineage>
        <taxon>Eukaryota</taxon>
        <taxon>Fungi</taxon>
        <taxon>Dikarya</taxon>
        <taxon>Ascomycota</taxon>
        <taxon>Pezizomycotina</taxon>
        <taxon>Xylonomycetes</taxon>
        <taxon>Xylonales</taxon>
        <taxon>Xylonaceae</taxon>
        <taxon>Xylona</taxon>
    </lineage>
</organism>